<dbReference type="AlphaFoldDB" id="A0A8R2NM06"/>
<evidence type="ECO:0000256" key="2">
    <source>
        <dbReference type="ARBA" id="ARBA00006654"/>
    </source>
</evidence>
<dbReference type="SUPFAM" id="SSF55816">
    <property type="entry name" value="5'-nucleotidase (syn. UDP-sugar hydrolase), C-terminal domain"/>
    <property type="match status" value="1"/>
</dbReference>
<dbReference type="InterPro" id="IPR036907">
    <property type="entry name" value="5'-Nucleotdase_C_sf"/>
</dbReference>
<evidence type="ECO:0000256" key="4">
    <source>
        <dbReference type="ARBA" id="ARBA00022723"/>
    </source>
</evidence>
<comment type="similarity">
    <text evidence="2 7">Belongs to the 5'-nucleotidase family.</text>
</comment>
<evidence type="ECO:0000256" key="6">
    <source>
        <dbReference type="ARBA" id="ARBA00022801"/>
    </source>
</evidence>
<organism evidence="9 10">
    <name type="scientific">Acyrthosiphon pisum</name>
    <name type="common">Pea aphid</name>
    <dbReference type="NCBI Taxonomy" id="7029"/>
    <lineage>
        <taxon>Eukaryota</taxon>
        <taxon>Metazoa</taxon>
        <taxon>Ecdysozoa</taxon>
        <taxon>Arthropoda</taxon>
        <taxon>Hexapoda</taxon>
        <taxon>Insecta</taxon>
        <taxon>Pterygota</taxon>
        <taxon>Neoptera</taxon>
        <taxon>Paraneoptera</taxon>
        <taxon>Hemiptera</taxon>
        <taxon>Sternorrhyncha</taxon>
        <taxon>Aphidomorpha</taxon>
        <taxon>Aphidoidea</taxon>
        <taxon>Aphididae</taxon>
        <taxon>Macrosiphini</taxon>
        <taxon>Acyrthosiphon</taxon>
    </lineage>
</organism>
<dbReference type="Pfam" id="PF02872">
    <property type="entry name" value="5_nucleotid_C"/>
    <property type="match status" value="1"/>
</dbReference>
<dbReference type="PANTHER" id="PTHR11575:SF24">
    <property type="entry name" value="5'-NUCLEOTIDASE"/>
    <property type="match status" value="1"/>
</dbReference>
<evidence type="ECO:0000256" key="7">
    <source>
        <dbReference type="RuleBase" id="RU362119"/>
    </source>
</evidence>
<feature type="domain" description="5'-Nucleotidase C-terminal" evidence="8">
    <location>
        <begin position="277"/>
        <end position="452"/>
    </location>
</feature>
<feature type="chain" id="PRO_5035959084" description="5'-nucleotidase" evidence="7">
    <location>
        <begin position="25"/>
        <end position="523"/>
    </location>
</feature>
<dbReference type="PRINTS" id="PR01607">
    <property type="entry name" value="APYRASEFAMLY"/>
</dbReference>
<dbReference type="GO" id="GO:0000166">
    <property type="term" value="F:nucleotide binding"/>
    <property type="evidence" value="ECO:0007669"/>
    <property type="project" value="UniProtKB-KW"/>
</dbReference>
<keyword evidence="4" id="KW-0479">Metal-binding</keyword>
<comment type="catalytic activity">
    <reaction evidence="1">
        <text>a ribonucleoside 5'-phosphate + H2O = a ribonucleoside + phosphate</text>
        <dbReference type="Rhea" id="RHEA:12484"/>
        <dbReference type="ChEBI" id="CHEBI:15377"/>
        <dbReference type="ChEBI" id="CHEBI:18254"/>
        <dbReference type="ChEBI" id="CHEBI:43474"/>
        <dbReference type="ChEBI" id="CHEBI:58043"/>
        <dbReference type="EC" id="3.1.3.5"/>
    </reaction>
</comment>
<evidence type="ECO:0000256" key="5">
    <source>
        <dbReference type="ARBA" id="ARBA00022741"/>
    </source>
</evidence>
<dbReference type="RefSeq" id="XP_029343098.1">
    <property type="nucleotide sequence ID" value="XM_029487238.1"/>
</dbReference>
<dbReference type="FunFam" id="3.90.780.10:FF:000001">
    <property type="entry name" value="NT5E isoform 3"/>
    <property type="match status" value="1"/>
</dbReference>
<dbReference type="Gene3D" id="3.60.21.10">
    <property type="match status" value="2"/>
</dbReference>
<dbReference type="InterPro" id="IPR006146">
    <property type="entry name" value="5'-Nucleotdase_CS"/>
</dbReference>
<dbReference type="InterPro" id="IPR006179">
    <property type="entry name" value="5_nucleotidase/apyrase"/>
</dbReference>
<evidence type="ECO:0000313" key="10">
    <source>
        <dbReference type="Proteomes" id="UP000007819"/>
    </source>
</evidence>
<reference evidence="10" key="1">
    <citation type="submission" date="2010-06" db="EMBL/GenBank/DDBJ databases">
        <authorList>
            <person name="Jiang H."/>
            <person name="Abraham K."/>
            <person name="Ali S."/>
            <person name="Alsbrooks S.L."/>
            <person name="Anim B.N."/>
            <person name="Anosike U.S."/>
            <person name="Attaway T."/>
            <person name="Bandaranaike D.P."/>
            <person name="Battles P.K."/>
            <person name="Bell S.N."/>
            <person name="Bell A.V."/>
            <person name="Beltran B."/>
            <person name="Bickham C."/>
            <person name="Bustamante Y."/>
            <person name="Caleb T."/>
            <person name="Canada A."/>
            <person name="Cardenas V."/>
            <person name="Carter K."/>
            <person name="Chacko J."/>
            <person name="Chandrabose M.N."/>
            <person name="Chavez D."/>
            <person name="Chavez A."/>
            <person name="Chen L."/>
            <person name="Chu H.-S."/>
            <person name="Claassen K.J."/>
            <person name="Cockrell R."/>
            <person name="Collins M."/>
            <person name="Cooper J.A."/>
            <person name="Cree A."/>
            <person name="Curry S.M."/>
            <person name="Da Y."/>
            <person name="Dao M.D."/>
            <person name="Das B."/>
            <person name="Davila M.-L."/>
            <person name="Davy-Carroll L."/>
            <person name="Denson S."/>
            <person name="Dinh H."/>
            <person name="Ebong V.E."/>
            <person name="Edwards J.R."/>
            <person name="Egan A."/>
            <person name="El-Daye J."/>
            <person name="Escobedo L."/>
            <person name="Fernandez S."/>
            <person name="Fernando P.R."/>
            <person name="Flagg N."/>
            <person name="Forbes L.D."/>
            <person name="Fowler R.G."/>
            <person name="Fu Q."/>
            <person name="Gabisi R.A."/>
            <person name="Ganer J."/>
            <person name="Garbino Pronczuk A."/>
            <person name="Garcia R.M."/>
            <person name="Garner T."/>
            <person name="Garrett T.E."/>
            <person name="Gonzalez D.A."/>
            <person name="Hamid H."/>
            <person name="Hawkins E.S."/>
            <person name="Hirani K."/>
            <person name="Hogues M.E."/>
            <person name="Hollins B."/>
            <person name="Hsiao C.-H."/>
            <person name="Jabil R."/>
            <person name="James M.L."/>
            <person name="Jhangiani S.N."/>
            <person name="Johnson B."/>
            <person name="Johnson Q."/>
            <person name="Joshi V."/>
            <person name="Kalu J.B."/>
            <person name="Kam C."/>
            <person name="Kashfia A."/>
            <person name="Keebler J."/>
            <person name="Kisamo H."/>
            <person name="Kovar C.L."/>
            <person name="Lago L.A."/>
            <person name="Lai C.-Y."/>
            <person name="Laidlaw J."/>
            <person name="Lara F."/>
            <person name="Le T.-K."/>
            <person name="Lee S.L."/>
            <person name="Legall F.H."/>
            <person name="Lemon S.J."/>
            <person name="Lewis L.R."/>
            <person name="Li B."/>
            <person name="Liu Y."/>
            <person name="Liu Y.-S."/>
            <person name="Lopez J."/>
            <person name="Lozado R.J."/>
            <person name="Lu J."/>
            <person name="Madu R.C."/>
            <person name="Maheshwari M."/>
            <person name="Maheshwari R."/>
            <person name="Malloy K."/>
            <person name="Martinez E."/>
            <person name="Mathew T."/>
            <person name="Mercado I.C."/>
            <person name="Mercado C."/>
            <person name="Meyer B."/>
            <person name="Montgomery K."/>
            <person name="Morgan M.B."/>
            <person name="Munidasa M."/>
            <person name="Nazareth L.V."/>
            <person name="Nelson J."/>
            <person name="Ng B.M."/>
            <person name="Nguyen N.B."/>
            <person name="Nguyen P.Q."/>
            <person name="Nguyen T."/>
            <person name="Obregon M."/>
            <person name="Okwuonu G.O."/>
            <person name="Onwere C.G."/>
            <person name="Orozco G."/>
            <person name="Parra A."/>
            <person name="Patel S."/>
            <person name="Patil S."/>
            <person name="Perez A."/>
            <person name="Perez Y."/>
            <person name="Pham C."/>
            <person name="Primus E.L."/>
            <person name="Pu L.-L."/>
            <person name="Puazo M."/>
            <person name="Qin X."/>
            <person name="Quiroz J.B."/>
            <person name="Reese J."/>
            <person name="Richards S."/>
            <person name="Rives C.M."/>
            <person name="Robberts R."/>
            <person name="Ruiz S.J."/>
            <person name="Ruiz M.J."/>
            <person name="Santibanez J."/>
            <person name="Schneider B.W."/>
            <person name="Sisson I."/>
            <person name="Smith M."/>
            <person name="Sodergren E."/>
            <person name="Song X.-Z."/>
            <person name="Song B.B."/>
            <person name="Summersgill H."/>
            <person name="Thelus R."/>
            <person name="Thornton R.D."/>
            <person name="Trejos Z.Y."/>
            <person name="Usmani K."/>
            <person name="Vattathil S."/>
            <person name="Villasana D."/>
            <person name="Walker D.L."/>
            <person name="Wang S."/>
            <person name="Wang K."/>
            <person name="White C.S."/>
            <person name="Williams A.C."/>
            <person name="Williamson J."/>
            <person name="Wilson K."/>
            <person name="Woghiren I.O."/>
            <person name="Woodworth J.R."/>
            <person name="Worley K.C."/>
            <person name="Wright R.A."/>
            <person name="Wu W."/>
            <person name="Young L."/>
            <person name="Zhang L."/>
            <person name="Zhang J."/>
            <person name="Zhu Y."/>
            <person name="Muzny D.M."/>
            <person name="Weinstock G."/>
            <person name="Gibbs R.A."/>
        </authorList>
    </citation>
    <scope>NUCLEOTIDE SEQUENCE [LARGE SCALE GENOMIC DNA]</scope>
    <source>
        <strain evidence="10">LSR1</strain>
    </source>
</reference>
<dbReference type="InterPro" id="IPR008334">
    <property type="entry name" value="5'-Nucleotdase_C"/>
</dbReference>
<keyword evidence="10" id="KW-1185">Reference proteome</keyword>
<proteinExistence type="inferred from homology"/>
<keyword evidence="7" id="KW-0732">Signal</keyword>
<name>A0A8R2NM06_ACYPI</name>
<dbReference type="EnsemblMetazoa" id="XM_029487238.1">
    <property type="protein sequence ID" value="XP_029343098.1"/>
    <property type="gene ID" value="LOC100162698"/>
</dbReference>
<dbReference type="Proteomes" id="UP000007819">
    <property type="component" value="Chromosome A1"/>
</dbReference>
<accession>A0A8R2NM06</accession>
<dbReference type="GO" id="GO:0046872">
    <property type="term" value="F:metal ion binding"/>
    <property type="evidence" value="ECO:0007669"/>
    <property type="project" value="UniProtKB-KW"/>
</dbReference>
<dbReference type="PANTHER" id="PTHR11575">
    <property type="entry name" value="5'-NUCLEOTIDASE-RELATED"/>
    <property type="match status" value="1"/>
</dbReference>
<dbReference type="GeneID" id="100162698"/>
<evidence type="ECO:0000256" key="3">
    <source>
        <dbReference type="ARBA" id="ARBA00012643"/>
    </source>
</evidence>
<dbReference type="Gene3D" id="3.90.780.10">
    <property type="entry name" value="5'-Nucleotidase, C-terminal domain"/>
    <property type="match status" value="1"/>
</dbReference>
<evidence type="ECO:0000313" key="9">
    <source>
        <dbReference type="EnsemblMetazoa" id="XP_029343098.1"/>
    </source>
</evidence>
<dbReference type="SUPFAM" id="SSF56300">
    <property type="entry name" value="Metallo-dependent phosphatases"/>
    <property type="match status" value="1"/>
</dbReference>
<evidence type="ECO:0000256" key="1">
    <source>
        <dbReference type="ARBA" id="ARBA00000815"/>
    </source>
</evidence>
<dbReference type="EC" id="3.1.3.5" evidence="3"/>
<keyword evidence="6 7" id="KW-0378">Hydrolase</keyword>
<keyword evidence="5 7" id="KW-0547">Nucleotide-binding</keyword>
<sequence length="523" mass="58222">MRPTAASAAACLAAVAVAAFAVDAADLDLVLLHTNDMHSRFDETDLYCNECREDDASLGHCYGGFARVAQFVRDERRLANESGLPSLFLVAGDTFQGTPYYSLFHWKPVVDFINQLRPDVMSISSTGKVEFFDEVESLKKETKKLRDDGVNIIIGLGHSGIEKDKIIAREVEDIDIIVGGHSHTFLYSDTPPSIEKPYGPYPLYVTNVKNKAVPILQAYANTKYVGKVVLKFDSNGDIVNIDGSPTLLNHEIKQDPTMLTVVDQWKPQVTRITNITIGRTAVELINTCRGEECNIGNLIADSYVYYNVMKKEVYNEYWTDAPIGMVQAGGIRTTINETDHDGYITLGQLINVTPFANNLVKITISGSTLLESFEHSVSDYVLNHGTSKFLQVSGVLVEYDLTQSPGNRVTSLFLRCGHCSVPKYEPLVLTANYTIVMSDYLANGGNNYQAFQKRISNELLGIEDYNATSMYMQSISPIMSGIDGRIHFKRDINNEKSAGFNINTWNYRILVTTIIITVLYFNI</sequence>
<reference evidence="9" key="2">
    <citation type="submission" date="2022-06" db="UniProtKB">
        <authorList>
            <consortium name="EnsemblMetazoa"/>
        </authorList>
    </citation>
    <scope>IDENTIFICATION</scope>
</reference>
<protein>
    <recommendedName>
        <fullName evidence="3">5'-nucleotidase</fullName>
        <ecNumber evidence="3">3.1.3.5</ecNumber>
    </recommendedName>
</protein>
<dbReference type="GO" id="GO:0006196">
    <property type="term" value="P:AMP catabolic process"/>
    <property type="evidence" value="ECO:0007669"/>
    <property type="project" value="TreeGrafter"/>
</dbReference>
<dbReference type="PROSITE" id="PS00785">
    <property type="entry name" value="5_NUCLEOTIDASE_1"/>
    <property type="match status" value="1"/>
</dbReference>
<feature type="signal peptide" evidence="7">
    <location>
        <begin position="1"/>
        <end position="24"/>
    </location>
</feature>
<dbReference type="GO" id="GO:0008253">
    <property type="term" value="F:5'-nucleotidase activity"/>
    <property type="evidence" value="ECO:0007669"/>
    <property type="project" value="UniProtKB-EC"/>
</dbReference>
<dbReference type="GO" id="GO:0005886">
    <property type="term" value="C:plasma membrane"/>
    <property type="evidence" value="ECO:0007669"/>
    <property type="project" value="TreeGrafter"/>
</dbReference>
<evidence type="ECO:0000259" key="8">
    <source>
        <dbReference type="Pfam" id="PF02872"/>
    </source>
</evidence>
<dbReference type="InterPro" id="IPR029052">
    <property type="entry name" value="Metallo-depent_PP-like"/>
</dbReference>
<dbReference type="OrthoDB" id="7722975at2759"/>